<evidence type="ECO:0000256" key="2">
    <source>
        <dbReference type="ARBA" id="ARBA00022827"/>
    </source>
</evidence>
<dbReference type="SUPFAM" id="SSF56176">
    <property type="entry name" value="FAD-binding/transporter-associated domain-like"/>
    <property type="match status" value="1"/>
</dbReference>
<protein>
    <submittedName>
        <fullName evidence="5">FAD binding domain-containing protein</fullName>
    </submittedName>
</protein>
<reference evidence="5 6" key="1">
    <citation type="journal article" date="2019" name="Int. J. Syst. Evol. Microbiol.">
        <title>The Global Catalogue of Microorganisms (GCM) 10K type strain sequencing project: providing services to taxonomists for standard genome sequencing and annotation.</title>
        <authorList>
            <consortium name="The Broad Institute Genomics Platform"/>
            <consortium name="The Broad Institute Genome Sequencing Center for Infectious Disease"/>
            <person name="Wu L."/>
            <person name="Ma J."/>
        </authorList>
    </citation>
    <scope>NUCLEOTIDE SEQUENCE [LARGE SCALE GENOMIC DNA]</scope>
    <source>
        <strain evidence="5 6">CGMCC 1.15824</strain>
    </source>
</reference>
<name>A0ABD5QGK3_9EURY</name>
<evidence type="ECO:0000313" key="5">
    <source>
        <dbReference type="EMBL" id="MFC4988868.1"/>
    </source>
</evidence>
<evidence type="ECO:0000256" key="3">
    <source>
        <dbReference type="ARBA" id="ARBA00023002"/>
    </source>
</evidence>
<keyword evidence="1" id="KW-0285">Flavoprotein</keyword>
<keyword evidence="3" id="KW-0560">Oxidoreductase</keyword>
<dbReference type="PANTHER" id="PTHR42659:SF2">
    <property type="entry name" value="XANTHINE DEHYDROGENASE SUBUNIT C-RELATED"/>
    <property type="match status" value="1"/>
</dbReference>
<keyword evidence="2" id="KW-0274">FAD</keyword>
<organism evidence="5 6">
    <name type="scientific">Saliphagus infecundisoli</name>
    <dbReference type="NCBI Taxonomy" id="1849069"/>
    <lineage>
        <taxon>Archaea</taxon>
        <taxon>Methanobacteriati</taxon>
        <taxon>Methanobacteriota</taxon>
        <taxon>Stenosarchaea group</taxon>
        <taxon>Halobacteria</taxon>
        <taxon>Halobacteriales</taxon>
        <taxon>Natrialbaceae</taxon>
        <taxon>Saliphagus</taxon>
    </lineage>
</organism>
<dbReference type="PROSITE" id="PS51387">
    <property type="entry name" value="FAD_PCMH"/>
    <property type="match status" value="1"/>
</dbReference>
<accession>A0ABD5QGK3</accession>
<keyword evidence="6" id="KW-1185">Reference proteome</keyword>
<dbReference type="AlphaFoldDB" id="A0ABD5QGK3"/>
<dbReference type="Proteomes" id="UP001595925">
    <property type="component" value="Unassembled WGS sequence"/>
</dbReference>
<dbReference type="InterPro" id="IPR036683">
    <property type="entry name" value="CO_DH_flav_C_dom_sf"/>
</dbReference>
<dbReference type="SUPFAM" id="SSF55447">
    <property type="entry name" value="CO dehydrogenase flavoprotein C-terminal domain-like"/>
    <property type="match status" value="1"/>
</dbReference>
<dbReference type="InterPro" id="IPR016166">
    <property type="entry name" value="FAD-bd_PCMH"/>
</dbReference>
<dbReference type="InterPro" id="IPR036318">
    <property type="entry name" value="FAD-bd_PCMH-like_sf"/>
</dbReference>
<dbReference type="InterPro" id="IPR051312">
    <property type="entry name" value="Diverse_Substr_Oxidored"/>
</dbReference>
<dbReference type="Gene3D" id="3.30.43.10">
    <property type="entry name" value="Uridine Diphospho-n-acetylenolpyruvylglucosamine Reductase, domain 2"/>
    <property type="match status" value="1"/>
</dbReference>
<dbReference type="GO" id="GO:0016491">
    <property type="term" value="F:oxidoreductase activity"/>
    <property type="evidence" value="ECO:0007669"/>
    <property type="project" value="UniProtKB-KW"/>
</dbReference>
<dbReference type="RefSeq" id="WP_224827562.1">
    <property type="nucleotide sequence ID" value="NZ_JAIVEF010000001.1"/>
</dbReference>
<dbReference type="InterPro" id="IPR002346">
    <property type="entry name" value="Mopterin_DH_FAD-bd"/>
</dbReference>
<gene>
    <name evidence="5" type="ORF">ACFPFO_14050</name>
</gene>
<dbReference type="Gene3D" id="3.30.390.50">
    <property type="entry name" value="CO dehydrogenase flavoprotein, C-terminal domain"/>
    <property type="match status" value="1"/>
</dbReference>
<dbReference type="Pfam" id="PF00941">
    <property type="entry name" value="FAD_binding_5"/>
    <property type="match status" value="1"/>
</dbReference>
<dbReference type="Pfam" id="PF03450">
    <property type="entry name" value="CO_deh_flav_C"/>
    <property type="match status" value="1"/>
</dbReference>
<comment type="caution">
    <text evidence="5">The sequence shown here is derived from an EMBL/GenBank/DDBJ whole genome shotgun (WGS) entry which is preliminary data.</text>
</comment>
<dbReference type="SMART" id="SM01092">
    <property type="entry name" value="CO_deh_flav_C"/>
    <property type="match status" value="1"/>
</dbReference>
<feature type="domain" description="FAD-binding PCMH-type" evidence="4">
    <location>
        <begin position="1"/>
        <end position="176"/>
    </location>
</feature>
<dbReference type="FunFam" id="3.30.465.10:FF:000017">
    <property type="entry name" value="Xanthine dehydrogenase, FAD binding subunit"/>
    <property type="match status" value="1"/>
</dbReference>
<proteinExistence type="predicted"/>
<dbReference type="Gene3D" id="3.30.465.10">
    <property type="match status" value="1"/>
</dbReference>
<dbReference type="InterPro" id="IPR016169">
    <property type="entry name" value="FAD-bd_PCMH_sub2"/>
</dbReference>
<dbReference type="PANTHER" id="PTHR42659">
    <property type="entry name" value="XANTHINE DEHYDROGENASE SUBUNIT C-RELATED"/>
    <property type="match status" value="1"/>
</dbReference>
<evidence type="ECO:0000256" key="1">
    <source>
        <dbReference type="ARBA" id="ARBA00022630"/>
    </source>
</evidence>
<dbReference type="EMBL" id="JBHSJG010000036">
    <property type="protein sequence ID" value="MFC4988868.1"/>
    <property type="molecule type" value="Genomic_DNA"/>
</dbReference>
<evidence type="ECO:0000259" key="4">
    <source>
        <dbReference type="PROSITE" id="PS51387"/>
    </source>
</evidence>
<dbReference type="InterPro" id="IPR005107">
    <property type="entry name" value="CO_DH_flav_C"/>
</dbReference>
<sequence>MYPPAFDYLRAESVEEALDLLSDTEDAELLAGGHSLLPTIKSGLADPGTLIDVGGIDDLSGVETTEEGVWIGATTTYADALKSETLAERAPAVADAIGEIGDVQVRNRGTVGGNVAHADPASDLPGPLLAADATVHVRGADGERSIPIDDYFLAMYATAIEEGEIVTGIEIPACEGSGAYVKKTSPSSGYAVVGVGVRLAVSGGEIESARVGANGAFGYGRRLGPVEEFLAGETIDGGDVAAEAGERATADVEEWELIEDIDTSSEFRGRLLEAYAERAVDRALDRAG</sequence>
<dbReference type="InterPro" id="IPR016167">
    <property type="entry name" value="FAD-bd_PCMH_sub1"/>
</dbReference>
<evidence type="ECO:0000313" key="6">
    <source>
        <dbReference type="Proteomes" id="UP001595925"/>
    </source>
</evidence>